<dbReference type="AlphaFoldDB" id="A0A4R2PH49"/>
<dbReference type="CDD" id="cd08566">
    <property type="entry name" value="GDPD_AtGDE_like"/>
    <property type="match status" value="1"/>
</dbReference>
<dbReference type="GO" id="GO:0005886">
    <property type="term" value="C:plasma membrane"/>
    <property type="evidence" value="ECO:0007669"/>
    <property type="project" value="TreeGrafter"/>
</dbReference>
<sequence length="302" mass="32972">MIPSLFRSPWRRSPLGQRWPSRAALVAPPDTGLPGLFDRLHRQGAVLVCAHRGGAVPGYPENALETCRNTLARLPAMLEVDVTRSADGVLVLMHDDTLDRTTTGSGPVAERTFRELRRLHLVDNDGRATPYRIPTLDDLLDWSAGRTVLALDAKAPVTLADLVDAVAARDAFDRVLFATYDLDDTIAVARRAPPATIAAPIEDMAHLDALLTAGVAPHRLLAWTGTEIPRPGLYAALAERGVKSAFATLGMWTGSWDNRIRMLGDDRLYRRITHGVTLVATDRYEAVARALPAAARITRALR</sequence>
<accession>A0A4R2PH49</accession>
<dbReference type="Pfam" id="PF03009">
    <property type="entry name" value="GDPD"/>
    <property type="match status" value="1"/>
</dbReference>
<dbReference type="InParanoid" id="A0A4R2PH49"/>
<dbReference type="SUPFAM" id="SSF51695">
    <property type="entry name" value="PLC-like phosphodiesterases"/>
    <property type="match status" value="1"/>
</dbReference>
<comment type="caution">
    <text evidence="2">The sequence shown here is derived from an EMBL/GenBank/DDBJ whole genome shotgun (WGS) entry which is preliminary data.</text>
</comment>
<dbReference type="EMBL" id="SLXO01000005">
    <property type="protein sequence ID" value="TCP34567.1"/>
    <property type="molecule type" value="Genomic_DNA"/>
</dbReference>
<evidence type="ECO:0000313" key="3">
    <source>
        <dbReference type="Proteomes" id="UP000295399"/>
    </source>
</evidence>
<dbReference type="PANTHER" id="PTHR46320">
    <property type="entry name" value="GLYCEROPHOSPHODIESTER PHOSPHODIESTERASE 1"/>
    <property type="match status" value="1"/>
</dbReference>
<dbReference type="Proteomes" id="UP000295399">
    <property type="component" value="Unassembled WGS sequence"/>
</dbReference>
<protein>
    <submittedName>
        <fullName evidence="2">Glycerophosphoryl diester phosphodiesterase</fullName>
    </submittedName>
</protein>
<dbReference type="PROSITE" id="PS51704">
    <property type="entry name" value="GP_PDE"/>
    <property type="match status" value="1"/>
</dbReference>
<dbReference type="InterPro" id="IPR017946">
    <property type="entry name" value="PLC-like_Pdiesterase_TIM-brl"/>
</dbReference>
<evidence type="ECO:0000259" key="1">
    <source>
        <dbReference type="PROSITE" id="PS51704"/>
    </source>
</evidence>
<dbReference type="RefSeq" id="WP_132708489.1">
    <property type="nucleotide sequence ID" value="NZ_JACIGF010000005.1"/>
</dbReference>
<organism evidence="2 3">
    <name type="scientific">Rhodothalassium salexigens DSM 2132</name>
    <dbReference type="NCBI Taxonomy" id="1188247"/>
    <lineage>
        <taxon>Bacteria</taxon>
        <taxon>Pseudomonadati</taxon>
        <taxon>Pseudomonadota</taxon>
        <taxon>Alphaproteobacteria</taxon>
        <taxon>Rhodothalassiales</taxon>
        <taxon>Rhodothalassiaceae</taxon>
        <taxon>Rhodothalassium</taxon>
    </lineage>
</organism>
<evidence type="ECO:0000313" key="2">
    <source>
        <dbReference type="EMBL" id="TCP34567.1"/>
    </source>
</evidence>
<feature type="domain" description="GP-PDE" evidence="1">
    <location>
        <begin position="46"/>
        <end position="291"/>
    </location>
</feature>
<dbReference type="Gene3D" id="3.20.20.190">
    <property type="entry name" value="Phosphatidylinositol (PI) phosphodiesterase"/>
    <property type="match status" value="1"/>
</dbReference>
<dbReference type="GO" id="GO:0070291">
    <property type="term" value="P:N-acylethanolamine metabolic process"/>
    <property type="evidence" value="ECO:0007669"/>
    <property type="project" value="TreeGrafter"/>
</dbReference>
<dbReference type="OrthoDB" id="1854250at2"/>
<dbReference type="GO" id="GO:0006644">
    <property type="term" value="P:phospholipid metabolic process"/>
    <property type="evidence" value="ECO:0007669"/>
    <property type="project" value="TreeGrafter"/>
</dbReference>
<dbReference type="InterPro" id="IPR030395">
    <property type="entry name" value="GP_PDE_dom"/>
</dbReference>
<dbReference type="GO" id="GO:0008889">
    <property type="term" value="F:glycerophosphodiester phosphodiesterase activity"/>
    <property type="evidence" value="ECO:0007669"/>
    <property type="project" value="TreeGrafter"/>
</dbReference>
<name>A0A4R2PH49_RHOSA</name>
<reference evidence="2 3" key="1">
    <citation type="submission" date="2019-03" db="EMBL/GenBank/DDBJ databases">
        <title>Genomic Encyclopedia of Type Strains, Phase IV (KMG-IV): sequencing the most valuable type-strain genomes for metagenomic binning, comparative biology and taxonomic classification.</title>
        <authorList>
            <person name="Goeker M."/>
        </authorList>
    </citation>
    <scope>NUCLEOTIDE SEQUENCE [LARGE SCALE GENOMIC DNA]</scope>
    <source>
        <strain evidence="2 3">DSM 2132</strain>
    </source>
</reference>
<dbReference type="GO" id="GO:0006580">
    <property type="term" value="P:ethanolamine metabolic process"/>
    <property type="evidence" value="ECO:0007669"/>
    <property type="project" value="TreeGrafter"/>
</dbReference>
<proteinExistence type="predicted"/>
<dbReference type="PANTHER" id="PTHR46320:SF1">
    <property type="entry name" value="GLYCEROPHOSPHODIESTER PHOSPHODIESTERASE 1"/>
    <property type="match status" value="1"/>
</dbReference>
<keyword evidence="3" id="KW-1185">Reference proteome</keyword>
<gene>
    <name evidence="2" type="ORF">EV659_105198</name>
</gene>